<accession>A0A8J8KB72</accession>
<dbReference type="EMBL" id="JABTTE010000002">
    <property type="protein sequence ID" value="NSL50753.1"/>
    <property type="molecule type" value="Genomic_DNA"/>
</dbReference>
<sequence>MTKLFILIGSFFLFINHITVDAENLWEQSAVMSNWQRGIENDPITVKHFVKGNDIYVECVISNFVFSKRNDNKINKKGYGYLQLYLDGKKIDDIYTAAFIIKGLSKGNHKITLQLVQNDGTPYNIKKEFDVTI</sequence>
<gene>
    <name evidence="1" type="ORF">HR057_03120</name>
</gene>
<reference evidence="1" key="1">
    <citation type="submission" date="2020-06" db="EMBL/GenBank/DDBJ databases">
        <title>A novel thermopfilic bacterium from Erzurum, Turkey.</title>
        <authorList>
            <person name="Adiguzel A."/>
            <person name="Ay H."/>
            <person name="Baltaci M.O."/>
        </authorList>
    </citation>
    <scope>NUCLEOTIDE SEQUENCE</scope>
    <source>
        <strain evidence="1">P2</strain>
    </source>
</reference>
<evidence type="ECO:0000313" key="1">
    <source>
        <dbReference type="EMBL" id="NSL50753.1"/>
    </source>
</evidence>
<proteinExistence type="predicted"/>
<organism evidence="1 2">
    <name type="scientific">Calidifontibacillus erzurumensis</name>
    <dbReference type="NCBI Taxonomy" id="2741433"/>
    <lineage>
        <taxon>Bacteria</taxon>
        <taxon>Bacillati</taxon>
        <taxon>Bacillota</taxon>
        <taxon>Bacilli</taxon>
        <taxon>Bacillales</taxon>
        <taxon>Bacillaceae</taxon>
        <taxon>Calidifontibacillus/Schinkia group</taxon>
        <taxon>Calidifontibacillus</taxon>
    </lineage>
</organism>
<dbReference type="AlphaFoldDB" id="A0A8J8KB72"/>
<keyword evidence="2" id="KW-1185">Reference proteome</keyword>
<name>A0A8J8KB72_9BACI</name>
<dbReference type="Proteomes" id="UP000625804">
    <property type="component" value="Unassembled WGS sequence"/>
</dbReference>
<evidence type="ECO:0000313" key="2">
    <source>
        <dbReference type="Proteomes" id="UP000625804"/>
    </source>
</evidence>
<dbReference type="RefSeq" id="WP_173729940.1">
    <property type="nucleotide sequence ID" value="NZ_JABTTE010000002.1"/>
</dbReference>
<protein>
    <submittedName>
        <fullName evidence="1">Uncharacterized protein</fullName>
    </submittedName>
</protein>
<comment type="caution">
    <text evidence="1">The sequence shown here is derived from an EMBL/GenBank/DDBJ whole genome shotgun (WGS) entry which is preliminary data.</text>
</comment>